<reference evidence="2 3" key="1">
    <citation type="submission" date="2014-06" db="EMBL/GenBank/DDBJ databases">
        <authorList>
            <person name="Swart Estienne"/>
        </authorList>
    </citation>
    <scope>NUCLEOTIDE SEQUENCE [LARGE SCALE GENOMIC DNA]</scope>
    <source>
        <strain evidence="2 3">130c</strain>
    </source>
</reference>
<accession>A0A078AAP0</accession>
<evidence type="ECO:0000313" key="2">
    <source>
        <dbReference type="EMBL" id="CDW79284.1"/>
    </source>
</evidence>
<name>A0A078AAP0_STYLE</name>
<feature type="region of interest" description="Disordered" evidence="1">
    <location>
        <begin position="300"/>
        <end position="341"/>
    </location>
</feature>
<protein>
    <submittedName>
        <fullName evidence="2">Uncharacterized protein</fullName>
    </submittedName>
</protein>
<dbReference type="InParanoid" id="A0A078AAP0"/>
<dbReference type="EMBL" id="CCKQ01007855">
    <property type="protein sequence ID" value="CDW79284.1"/>
    <property type="molecule type" value="Genomic_DNA"/>
</dbReference>
<feature type="compositionally biased region" description="Polar residues" evidence="1">
    <location>
        <begin position="300"/>
        <end position="317"/>
    </location>
</feature>
<evidence type="ECO:0000256" key="1">
    <source>
        <dbReference type="SAM" id="MobiDB-lite"/>
    </source>
</evidence>
<sequence length="713" mass="83877">MDLILNEFNQSLANQLHQHLTPSFLCLECSEIACLDCITDHQCFEYSESNEQSSEAKNQQANSQGVRKLSNIPSDNGKLSVVMSENIEKQNELKELLQKQSSIYIKKLAHLFNEWIKVQKKEITKCFYEHIDIDQMVEEFFVQIEQDEEFKDDDYHFLEDQFLKEKSKMLEEVFGKMIDSYLEKMEVAEKFLYNKDDHQLNIQLKLDDLQNTESSEGNEGKRRIKNSEFKKALIEKYRKSLEILNFEENQKIFYISDTEECEAQPVSIIRESDNNLENIQKVKDIIKIDLTLIVSQSINTSPNKSNQKIHRGQSNIGRKNRKSRLVSKKRSQKNQTKSFQQEIKKIKTNSSTQSLQQLKIQIQTQSQIKKNSDDSRPFAYSDKLLLYFKGPSDLMLVDLNVKDRIRREYEIFESKGKISKNKNGFQILQLQVPNNYNGKKENWIVILGSNRQCTRIIQYEQKYDEIYEIGTLQMPQIRSKPLEITQYSAAVYQGNQIIVICPQNTMGDPHKTNFIITLSVGKEGETLMELDAFPPNLEFRTGHSTFIMKDYLFVVFGDRDYFEYIDLTRVDSEFQKLAYESEKSFSNVVVFQDKADENSFYFFGEAKPLQMRRSSCYNPSAKKLHKFTLTWETDDQPDEDGLYRDYPVKVVINEVELSRQLVGNPKFSQRLQNKFYCDKLKKWIFIDEKGQLFTFYPEEARFAWEEYTLPQCQ</sequence>
<feature type="compositionally biased region" description="Basic residues" evidence="1">
    <location>
        <begin position="318"/>
        <end position="332"/>
    </location>
</feature>
<proteinExistence type="predicted"/>
<gene>
    <name evidence="2" type="primary">Contig648.g715</name>
    <name evidence="2" type="ORF">STYLEM_8270</name>
</gene>
<keyword evidence="3" id="KW-1185">Reference proteome</keyword>
<dbReference type="Proteomes" id="UP000039865">
    <property type="component" value="Unassembled WGS sequence"/>
</dbReference>
<organism evidence="2 3">
    <name type="scientific">Stylonychia lemnae</name>
    <name type="common">Ciliate</name>
    <dbReference type="NCBI Taxonomy" id="5949"/>
    <lineage>
        <taxon>Eukaryota</taxon>
        <taxon>Sar</taxon>
        <taxon>Alveolata</taxon>
        <taxon>Ciliophora</taxon>
        <taxon>Intramacronucleata</taxon>
        <taxon>Spirotrichea</taxon>
        <taxon>Stichotrichia</taxon>
        <taxon>Sporadotrichida</taxon>
        <taxon>Oxytrichidae</taxon>
        <taxon>Stylonychinae</taxon>
        <taxon>Stylonychia</taxon>
    </lineage>
</organism>
<evidence type="ECO:0000313" key="3">
    <source>
        <dbReference type="Proteomes" id="UP000039865"/>
    </source>
</evidence>
<dbReference type="AlphaFoldDB" id="A0A078AAP0"/>